<dbReference type="Pfam" id="PF11614">
    <property type="entry name" value="FixG_C"/>
    <property type="match status" value="1"/>
</dbReference>
<dbReference type="NCBIfam" id="TIGR02745">
    <property type="entry name" value="ccoG_rdxA_fixG"/>
    <property type="match status" value="1"/>
</dbReference>
<feature type="transmembrane region" description="Helical" evidence="7">
    <location>
        <begin position="55"/>
        <end position="76"/>
    </location>
</feature>
<dbReference type="PROSITE" id="PS00198">
    <property type="entry name" value="4FE4S_FER_1"/>
    <property type="match status" value="1"/>
</dbReference>
<dbReference type="OrthoDB" id="9811700at2"/>
<feature type="domain" description="4Fe-4S ferredoxin-type" evidence="8">
    <location>
        <begin position="275"/>
        <end position="303"/>
    </location>
</feature>
<dbReference type="GO" id="GO:0051539">
    <property type="term" value="F:4 iron, 4 sulfur cluster binding"/>
    <property type="evidence" value="ECO:0007669"/>
    <property type="project" value="UniProtKB-KW"/>
</dbReference>
<keyword evidence="6" id="KW-0411">Iron-sulfur</keyword>
<name>A0A4R6QU31_9BURK</name>
<evidence type="ECO:0000256" key="3">
    <source>
        <dbReference type="ARBA" id="ARBA00022723"/>
    </source>
</evidence>
<comment type="caution">
    <text evidence="9">The sequence shown here is derived from an EMBL/GenBank/DDBJ whole genome shotgun (WGS) entry which is preliminary data.</text>
</comment>
<evidence type="ECO:0000256" key="2">
    <source>
        <dbReference type="ARBA" id="ARBA00022485"/>
    </source>
</evidence>
<evidence type="ECO:0000256" key="5">
    <source>
        <dbReference type="ARBA" id="ARBA00023004"/>
    </source>
</evidence>
<dbReference type="GO" id="GO:0005886">
    <property type="term" value="C:plasma membrane"/>
    <property type="evidence" value="ECO:0007669"/>
    <property type="project" value="TreeGrafter"/>
</dbReference>
<dbReference type="Pfam" id="PF13746">
    <property type="entry name" value="Fer4_18"/>
    <property type="match status" value="1"/>
</dbReference>
<dbReference type="GO" id="GO:0046872">
    <property type="term" value="F:metal ion binding"/>
    <property type="evidence" value="ECO:0007669"/>
    <property type="project" value="UniProtKB-KW"/>
</dbReference>
<feature type="transmembrane region" description="Helical" evidence="7">
    <location>
        <begin position="177"/>
        <end position="194"/>
    </location>
</feature>
<dbReference type="Gene3D" id="2.60.40.10">
    <property type="entry name" value="Immunoglobulins"/>
    <property type="match status" value="1"/>
</dbReference>
<dbReference type="InterPro" id="IPR032879">
    <property type="entry name" value="FixG_C"/>
</dbReference>
<feature type="transmembrane region" description="Helical" evidence="7">
    <location>
        <begin position="103"/>
        <end position="124"/>
    </location>
</feature>
<feature type="transmembrane region" description="Helical" evidence="7">
    <location>
        <begin position="214"/>
        <end position="231"/>
    </location>
</feature>
<dbReference type="InterPro" id="IPR051684">
    <property type="entry name" value="Electron_Trans/Redox"/>
</dbReference>
<protein>
    <submittedName>
        <fullName evidence="9">Cytochrome c oxidase accessory protein FixG</fullName>
    </submittedName>
</protein>
<keyword evidence="3" id="KW-0479">Metal-binding</keyword>
<keyword evidence="7" id="KW-0472">Membrane</keyword>
<feature type="transmembrane region" description="Helical" evidence="7">
    <location>
        <begin position="358"/>
        <end position="378"/>
    </location>
</feature>
<dbReference type="AlphaFoldDB" id="A0A4R6QU31"/>
<accession>A0A4R6QU31</accession>
<dbReference type="InterPro" id="IPR014116">
    <property type="entry name" value="Cyt_c_oxidase_cbb3_FixG"/>
</dbReference>
<reference evidence="9 10" key="1">
    <citation type="submission" date="2019-03" db="EMBL/GenBank/DDBJ databases">
        <title>Genomic Encyclopedia of Type Strains, Phase IV (KMG-IV): sequencing the most valuable type-strain genomes for metagenomic binning, comparative biology and taxonomic classification.</title>
        <authorList>
            <person name="Goeker M."/>
        </authorList>
    </citation>
    <scope>NUCLEOTIDE SEQUENCE [LARGE SCALE GENOMIC DNA]</scope>
    <source>
        <strain evidence="9 10">DSM 16998</strain>
    </source>
</reference>
<dbReference type="InterPro" id="IPR017896">
    <property type="entry name" value="4Fe4S_Fe-S-bd"/>
</dbReference>
<dbReference type="Gene3D" id="3.30.70.3270">
    <property type="match status" value="1"/>
</dbReference>
<dbReference type="Proteomes" id="UP000295361">
    <property type="component" value="Unassembled WGS sequence"/>
</dbReference>
<keyword evidence="7" id="KW-0812">Transmembrane</keyword>
<dbReference type="EMBL" id="SNXS01000001">
    <property type="protein sequence ID" value="TDP74429.1"/>
    <property type="molecule type" value="Genomic_DNA"/>
</dbReference>
<dbReference type="Pfam" id="PF12801">
    <property type="entry name" value="Fer4_5"/>
    <property type="match status" value="1"/>
</dbReference>
<dbReference type="InParanoid" id="A0A4R6QU31"/>
<dbReference type="InterPro" id="IPR017900">
    <property type="entry name" value="4Fe4S_Fe_S_CS"/>
</dbReference>
<keyword evidence="4" id="KW-0249">Electron transport</keyword>
<organism evidence="9 10">
    <name type="scientific">Roseateles toxinivorans</name>
    <dbReference type="NCBI Taxonomy" id="270368"/>
    <lineage>
        <taxon>Bacteria</taxon>
        <taxon>Pseudomonadati</taxon>
        <taxon>Pseudomonadota</taxon>
        <taxon>Betaproteobacteria</taxon>
        <taxon>Burkholderiales</taxon>
        <taxon>Sphaerotilaceae</taxon>
        <taxon>Roseateles</taxon>
    </lineage>
</organism>
<keyword evidence="5" id="KW-0408">Iron</keyword>
<keyword evidence="2" id="KW-0004">4Fe-4S</keyword>
<evidence type="ECO:0000259" key="8">
    <source>
        <dbReference type="PROSITE" id="PS51379"/>
    </source>
</evidence>
<dbReference type="PROSITE" id="PS51379">
    <property type="entry name" value="4FE4S_FER_2"/>
    <property type="match status" value="1"/>
</dbReference>
<keyword evidence="7" id="KW-1133">Transmembrane helix</keyword>
<evidence type="ECO:0000313" key="9">
    <source>
        <dbReference type="EMBL" id="TDP74429.1"/>
    </source>
</evidence>
<evidence type="ECO:0000256" key="1">
    <source>
        <dbReference type="ARBA" id="ARBA00022448"/>
    </source>
</evidence>
<sequence>MDDSSKPATPAPAASKGAGRVVASSAGGGAGIEIVSMYVSEKKIYPRSVHGWFAAWRWALVWATQLVFYGLAWLPWNGRQAVLFDLGTRRFYIFDLVLYPQDFIYLTALLLISAYALFLFTAVAGRLWCGFACPQTVYTEIFLWIERHFEGDRTARMRLDAAPWSAEKLARKGGKQAAWLLLSLWTGFTLVGYFTPIRELAAEAMSLGFGPWEWFWVLFYGLATYGNAGFLREQVCKYMCPYARFQSAMFDKDTLIIGYDTQRGEPRGARSRKADPAALNLGSCIDCTLCVQVCPTGIDIRKGLQYECIGCAACIDVCDEVMDKMNYPRGLIRYATQHGIDGGWTRKQMFQRVLRPRVLIYTVILLALCAGLLLSLNLRSPFRVDVVRDRASLARLVDDGFIENVYRLQIMNGTESEQRYRIGVEGLPGLRLGSGGEVAVASTEARWVSVAVQLPPESAKAAGPGAHPMKFKIERMGGAEQPVPTVLEKSTFVVPR</sequence>
<gene>
    <name evidence="9" type="ORF">DES47_101487</name>
</gene>
<keyword evidence="1" id="KW-0813">Transport</keyword>
<dbReference type="PANTHER" id="PTHR30176">
    <property type="entry name" value="FERREDOXIN-TYPE PROTEIN NAPH"/>
    <property type="match status" value="1"/>
</dbReference>
<dbReference type="PANTHER" id="PTHR30176:SF3">
    <property type="entry name" value="FERREDOXIN-TYPE PROTEIN NAPH"/>
    <property type="match status" value="1"/>
</dbReference>
<evidence type="ECO:0000256" key="6">
    <source>
        <dbReference type="ARBA" id="ARBA00023014"/>
    </source>
</evidence>
<dbReference type="InterPro" id="IPR013783">
    <property type="entry name" value="Ig-like_fold"/>
</dbReference>
<keyword evidence="10" id="KW-1185">Reference proteome</keyword>
<dbReference type="SUPFAM" id="SSF54862">
    <property type="entry name" value="4Fe-4S ferredoxins"/>
    <property type="match status" value="1"/>
</dbReference>
<evidence type="ECO:0000256" key="7">
    <source>
        <dbReference type="SAM" id="Phobius"/>
    </source>
</evidence>
<evidence type="ECO:0000256" key="4">
    <source>
        <dbReference type="ARBA" id="ARBA00022982"/>
    </source>
</evidence>
<proteinExistence type="predicted"/>
<evidence type="ECO:0000313" key="10">
    <source>
        <dbReference type="Proteomes" id="UP000295361"/>
    </source>
</evidence>
<dbReference type="RefSeq" id="WP_133699056.1">
    <property type="nucleotide sequence ID" value="NZ_SNXS01000001.1"/>
</dbReference>